<dbReference type="EMBL" id="LN606600">
    <property type="protein sequence ID" value="CEF39928.1"/>
    <property type="molecule type" value="Genomic_DNA"/>
</dbReference>
<dbReference type="PATRIC" id="fig|446692.3.peg.472"/>
<dbReference type="KEGG" id="asz:ASN_510"/>
<dbReference type="AlphaFoldDB" id="A0A0U5EWE6"/>
<sequence length="32" mass="3528">MHAERIIPIIRNTAAFLAGVTFSGQGAIPYRR</sequence>
<evidence type="ECO:0000313" key="1">
    <source>
        <dbReference type="EMBL" id="CEF39928.1"/>
    </source>
</evidence>
<gene>
    <name evidence="1" type="ORF">ASN_510</name>
</gene>
<proteinExistence type="predicted"/>
<name>A0A0U5EWE6_9PROT</name>
<reference evidence="2" key="1">
    <citation type="submission" date="2014-09" db="EMBL/GenBank/DDBJ databases">
        <authorList>
            <person name="Illeghems K.G."/>
        </authorList>
    </citation>
    <scope>NUCLEOTIDE SEQUENCE [LARGE SCALE GENOMIC DNA]</scope>
    <source>
        <strain evidence="2">108B</strain>
    </source>
</reference>
<protein>
    <submittedName>
        <fullName evidence="1">Uncharacterized protein</fullName>
    </submittedName>
</protein>
<accession>A0A0U5EWE6</accession>
<dbReference type="Proteomes" id="UP000056109">
    <property type="component" value="Chromosome I"/>
</dbReference>
<organism evidence="1 2">
    <name type="scientific">Acetobacter senegalensis</name>
    <dbReference type="NCBI Taxonomy" id="446692"/>
    <lineage>
        <taxon>Bacteria</taxon>
        <taxon>Pseudomonadati</taxon>
        <taxon>Pseudomonadota</taxon>
        <taxon>Alphaproteobacteria</taxon>
        <taxon>Acetobacterales</taxon>
        <taxon>Acetobacteraceae</taxon>
        <taxon>Acetobacter</taxon>
    </lineage>
</organism>
<keyword evidence="2" id="KW-1185">Reference proteome</keyword>
<evidence type="ECO:0000313" key="2">
    <source>
        <dbReference type="Proteomes" id="UP000056109"/>
    </source>
</evidence>